<dbReference type="PANTHER" id="PTHR22762">
    <property type="entry name" value="ALPHA-GLUCOSIDASE"/>
    <property type="match status" value="1"/>
</dbReference>
<dbReference type="InterPro" id="IPR013780">
    <property type="entry name" value="Glyco_hydro_b"/>
</dbReference>
<dbReference type="GO" id="GO:0004553">
    <property type="term" value="F:hydrolase activity, hydrolyzing O-glycosyl compounds"/>
    <property type="evidence" value="ECO:0007669"/>
    <property type="project" value="TreeGrafter"/>
</dbReference>
<protein>
    <recommendedName>
        <fullName evidence="1">Glycosyl hydrolase family 31 C-terminal domain-containing protein</fullName>
    </recommendedName>
</protein>
<dbReference type="SUPFAM" id="SSF51011">
    <property type="entry name" value="Glycosyl hydrolase domain"/>
    <property type="match status" value="1"/>
</dbReference>
<comment type="caution">
    <text evidence="2">The sequence shown here is derived from an EMBL/GenBank/DDBJ whole genome shotgun (WGS) entry which is preliminary data.</text>
</comment>
<reference evidence="2 3" key="1">
    <citation type="submission" date="2019-01" db="EMBL/GenBank/DDBJ databases">
        <title>A draft genome assembly of the solar-powered sea slug Elysia chlorotica.</title>
        <authorList>
            <person name="Cai H."/>
            <person name="Li Q."/>
            <person name="Fang X."/>
            <person name="Li J."/>
            <person name="Curtis N.E."/>
            <person name="Altenburger A."/>
            <person name="Shibata T."/>
            <person name="Feng M."/>
            <person name="Maeda T."/>
            <person name="Schwartz J.A."/>
            <person name="Shigenobu S."/>
            <person name="Lundholm N."/>
            <person name="Nishiyama T."/>
            <person name="Yang H."/>
            <person name="Hasebe M."/>
            <person name="Li S."/>
            <person name="Pierce S.K."/>
            <person name="Wang J."/>
        </authorList>
    </citation>
    <scope>NUCLEOTIDE SEQUENCE [LARGE SCALE GENOMIC DNA]</scope>
    <source>
        <strain evidence="2">EC2010</strain>
        <tissue evidence="2">Whole organism of an adult</tissue>
    </source>
</reference>
<organism evidence="2 3">
    <name type="scientific">Elysia chlorotica</name>
    <name type="common">Eastern emerald elysia</name>
    <name type="synonym">Sea slug</name>
    <dbReference type="NCBI Taxonomy" id="188477"/>
    <lineage>
        <taxon>Eukaryota</taxon>
        <taxon>Metazoa</taxon>
        <taxon>Spiralia</taxon>
        <taxon>Lophotrochozoa</taxon>
        <taxon>Mollusca</taxon>
        <taxon>Gastropoda</taxon>
        <taxon>Heterobranchia</taxon>
        <taxon>Euthyneura</taxon>
        <taxon>Panpulmonata</taxon>
        <taxon>Sacoglossa</taxon>
        <taxon>Placobranchoidea</taxon>
        <taxon>Plakobranchidae</taxon>
        <taxon>Elysia</taxon>
    </lineage>
</organism>
<dbReference type="EMBL" id="RQTK01000192">
    <property type="protein sequence ID" value="RUS84828.1"/>
    <property type="molecule type" value="Genomic_DNA"/>
</dbReference>
<dbReference type="OrthoDB" id="1334205at2759"/>
<gene>
    <name evidence="2" type="ORF">EGW08_007443</name>
</gene>
<proteinExistence type="predicted"/>
<name>A0A433TTF7_ELYCH</name>
<dbReference type="STRING" id="188477.A0A433TTF7"/>
<evidence type="ECO:0000313" key="2">
    <source>
        <dbReference type="EMBL" id="RUS84828.1"/>
    </source>
</evidence>
<evidence type="ECO:0000259" key="1">
    <source>
        <dbReference type="Pfam" id="PF21365"/>
    </source>
</evidence>
<dbReference type="InterPro" id="IPR048395">
    <property type="entry name" value="Glyco_hydro_31_C"/>
</dbReference>
<dbReference type="AlphaFoldDB" id="A0A433TTF7"/>
<dbReference type="PANTHER" id="PTHR22762:SF133">
    <property type="entry name" value="P-TYPE DOMAIN-CONTAINING PROTEIN"/>
    <property type="match status" value="1"/>
</dbReference>
<dbReference type="Proteomes" id="UP000271974">
    <property type="component" value="Unassembled WGS sequence"/>
</dbReference>
<keyword evidence="3" id="KW-1185">Reference proteome</keyword>
<accession>A0A433TTF7</accession>
<sequence length="242" mass="26767">MHTFFNTFLQYTYSCPPPTPSPLPVQPLFVFVCTRFPNDSQALDVDKQFMLGPALLVSPVLTQGASNVTAYFPEGQWYDYLTGEAATPGTVTLDTPLDKFNLHIRAGHVIPWQEPDVTTVKSRQKNLGLLVALGPSGRASGSLYWDDGESGVSENPPNFNLIKFDISRAGELTIRPEVVGLNTTLVFDTVELYGLRRLPTRVTVNGVEVPAERTSIVNTNIFKWTGLNLPMTSEATIRWTAY</sequence>
<feature type="domain" description="Glycosyl hydrolase family 31 C-terminal" evidence="1">
    <location>
        <begin position="30"/>
        <end position="110"/>
    </location>
</feature>
<dbReference type="Pfam" id="PF21365">
    <property type="entry name" value="Glyco_hydro_31_3rd"/>
    <property type="match status" value="1"/>
</dbReference>
<dbReference type="Gene3D" id="2.60.40.1180">
    <property type="entry name" value="Golgi alpha-mannosidase II"/>
    <property type="match status" value="2"/>
</dbReference>
<evidence type="ECO:0000313" key="3">
    <source>
        <dbReference type="Proteomes" id="UP000271974"/>
    </source>
</evidence>